<protein>
    <recommendedName>
        <fullName evidence="5">Secreted protein</fullName>
    </recommendedName>
</protein>
<evidence type="ECO:0000313" key="3">
    <source>
        <dbReference type="EMBL" id="GFH46095.1"/>
    </source>
</evidence>
<proteinExistence type="predicted"/>
<comment type="caution">
    <text evidence="3">The sequence shown here is derived from an EMBL/GenBank/DDBJ whole genome shotgun (WGS) entry which is preliminary data.</text>
</comment>
<organism evidence="3 4">
    <name type="scientific">Chaetoceros tenuissimus</name>
    <dbReference type="NCBI Taxonomy" id="426638"/>
    <lineage>
        <taxon>Eukaryota</taxon>
        <taxon>Sar</taxon>
        <taxon>Stramenopiles</taxon>
        <taxon>Ochrophyta</taxon>
        <taxon>Bacillariophyta</taxon>
        <taxon>Coscinodiscophyceae</taxon>
        <taxon>Chaetocerotophycidae</taxon>
        <taxon>Chaetocerotales</taxon>
        <taxon>Chaetocerotaceae</taxon>
        <taxon>Chaetoceros</taxon>
    </lineage>
</organism>
<reference evidence="3 4" key="1">
    <citation type="journal article" date="2021" name="Sci. Rep.">
        <title>The genome of the diatom Chaetoceros tenuissimus carries an ancient integrated fragment of an extant virus.</title>
        <authorList>
            <person name="Hongo Y."/>
            <person name="Kimura K."/>
            <person name="Takaki Y."/>
            <person name="Yoshida Y."/>
            <person name="Baba S."/>
            <person name="Kobayashi G."/>
            <person name="Nagasaki K."/>
            <person name="Hano T."/>
            <person name="Tomaru Y."/>
        </authorList>
    </citation>
    <scope>NUCLEOTIDE SEQUENCE [LARGE SCALE GENOMIC DNA]</scope>
    <source>
        <strain evidence="3 4">NIES-3715</strain>
    </source>
</reference>
<dbReference type="AlphaFoldDB" id="A0AAD3CK28"/>
<feature type="region of interest" description="Disordered" evidence="1">
    <location>
        <begin position="167"/>
        <end position="204"/>
    </location>
</feature>
<dbReference type="EMBL" id="BLLK01000022">
    <property type="protein sequence ID" value="GFH46095.1"/>
    <property type="molecule type" value="Genomic_DNA"/>
</dbReference>
<feature type="chain" id="PRO_5042107177" description="Secreted protein" evidence="2">
    <location>
        <begin position="33"/>
        <end position="204"/>
    </location>
</feature>
<keyword evidence="4" id="KW-1185">Reference proteome</keyword>
<feature type="signal peptide" evidence="2">
    <location>
        <begin position="1"/>
        <end position="32"/>
    </location>
</feature>
<keyword evidence="2" id="KW-0732">Signal</keyword>
<gene>
    <name evidence="3" type="ORF">CTEN210_02569</name>
</gene>
<feature type="compositionally biased region" description="Acidic residues" evidence="1">
    <location>
        <begin position="173"/>
        <end position="195"/>
    </location>
</feature>
<evidence type="ECO:0000256" key="1">
    <source>
        <dbReference type="SAM" id="MobiDB-lite"/>
    </source>
</evidence>
<dbReference type="Proteomes" id="UP001054902">
    <property type="component" value="Unassembled WGS sequence"/>
</dbReference>
<accession>A0AAD3CK28</accession>
<evidence type="ECO:0000313" key="4">
    <source>
        <dbReference type="Proteomes" id="UP001054902"/>
    </source>
</evidence>
<evidence type="ECO:0000256" key="2">
    <source>
        <dbReference type="SAM" id="SignalP"/>
    </source>
</evidence>
<name>A0AAD3CK28_9STRA</name>
<sequence>MILRPTSFKFNAVLVLYLFVAVICTSNSNVLAKEKQKDIDLVEFYSNYHQDKAFEEVYPDCLDDGEHNVCPDENSSISCSSIQEITAWCEQHLNLKKEQHENAVNGCTRFVGYHVDKNHYACCDSSDDCDAFLQDQFDEHLGLYQYRDSVDDDDGFHASTSSVEFNRRQLENGYDDDDDDDNYDDDDDDDYDDDSFQPRGKDEL</sequence>
<evidence type="ECO:0008006" key="5">
    <source>
        <dbReference type="Google" id="ProtNLM"/>
    </source>
</evidence>